<dbReference type="FunFam" id="3.30.40.10:FF:000008">
    <property type="entry name" value="Bromodomain containing 1, isoform CRA_a"/>
    <property type="match status" value="1"/>
</dbReference>
<dbReference type="PROSITE" id="PS50016">
    <property type="entry name" value="ZF_PHD_2"/>
    <property type="match status" value="1"/>
</dbReference>
<evidence type="ECO:0000256" key="7">
    <source>
        <dbReference type="ARBA" id="ARBA00023242"/>
    </source>
</evidence>
<proteinExistence type="predicted"/>
<dbReference type="Gene3D" id="2.30.30.140">
    <property type="match status" value="1"/>
</dbReference>
<dbReference type="SUPFAM" id="SSF48403">
    <property type="entry name" value="Ankyrin repeat"/>
    <property type="match status" value="1"/>
</dbReference>
<dbReference type="PROSITE" id="PS51805">
    <property type="entry name" value="EPHD"/>
    <property type="match status" value="1"/>
</dbReference>
<feature type="repeat" description="ANK" evidence="8">
    <location>
        <begin position="192"/>
        <end position="224"/>
    </location>
</feature>
<feature type="compositionally biased region" description="Basic and acidic residues" evidence="11">
    <location>
        <begin position="691"/>
        <end position="710"/>
    </location>
</feature>
<dbReference type="InterPro" id="IPR034732">
    <property type="entry name" value="EPHD"/>
</dbReference>
<dbReference type="PROSITE" id="PS00845">
    <property type="entry name" value="CAP_GLY_1"/>
    <property type="match status" value="1"/>
</dbReference>
<keyword evidence="6 9" id="KW-0103">Bromodomain</keyword>
<feature type="region of interest" description="Disordered" evidence="11">
    <location>
        <begin position="362"/>
        <end position="385"/>
    </location>
</feature>
<evidence type="ECO:0000256" key="9">
    <source>
        <dbReference type="PROSITE-ProRule" id="PRU00035"/>
    </source>
</evidence>
<dbReference type="EMBL" id="LR900301">
    <property type="protein sequence ID" value="CAD7245128.1"/>
    <property type="molecule type" value="Genomic_DNA"/>
</dbReference>
<feature type="region of interest" description="Disordered" evidence="11">
    <location>
        <begin position="571"/>
        <end position="599"/>
    </location>
</feature>
<feature type="compositionally biased region" description="Acidic residues" evidence="11">
    <location>
        <begin position="1622"/>
        <end position="1632"/>
    </location>
</feature>
<dbReference type="SMART" id="SM00293">
    <property type="entry name" value="PWWP"/>
    <property type="match status" value="1"/>
</dbReference>
<feature type="domain" description="PHD-type" evidence="13">
    <location>
        <begin position="1043"/>
        <end position="1093"/>
    </location>
</feature>
<evidence type="ECO:0000259" key="15">
    <source>
        <dbReference type="PROSITE" id="PS50812"/>
    </source>
</evidence>
<keyword evidence="5" id="KW-0862">Zinc</keyword>
<dbReference type="Pfam" id="PF12796">
    <property type="entry name" value="Ank_2"/>
    <property type="match status" value="1"/>
</dbReference>
<evidence type="ECO:0000256" key="2">
    <source>
        <dbReference type="ARBA" id="ARBA00022723"/>
    </source>
</evidence>
<dbReference type="FunFam" id="3.30.40.10:FF:000007">
    <property type="entry name" value="Bromodomain containing 1, isoform CRA_b"/>
    <property type="match status" value="1"/>
</dbReference>
<evidence type="ECO:0000313" key="18">
    <source>
        <dbReference type="Proteomes" id="UP000677054"/>
    </source>
</evidence>
<evidence type="ECO:0000256" key="4">
    <source>
        <dbReference type="ARBA" id="ARBA00022771"/>
    </source>
</evidence>
<evidence type="ECO:0000256" key="8">
    <source>
        <dbReference type="PROSITE-ProRule" id="PRU00023"/>
    </source>
</evidence>
<organism evidence="17">
    <name type="scientific">Darwinula stevensoni</name>
    <dbReference type="NCBI Taxonomy" id="69355"/>
    <lineage>
        <taxon>Eukaryota</taxon>
        <taxon>Metazoa</taxon>
        <taxon>Ecdysozoa</taxon>
        <taxon>Arthropoda</taxon>
        <taxon>Crustacea</taxon>
        <taxon>Oligostraca</taxon>
        <taxon>Ostracoda</taxon>
        <taxon>Podocopa</taxon>
        <taxon>Podocopida</taxon>
        <taxon>Darwinulocopina</taxon>
        <taxon>Darwinuloidea</taxon>
        <taxon>Darwinulidae</taxon>
        <taxon>Darwinula</taxon>
    </lineage>
</organism>
<dbReference type="OrthoDB" id="20839at2759"/>
<evidence type="ECO:0000256" key="3">
    <source>
        <dbReference type="ARBA" id="ARBA00022737"/>
    </source>
</evidence>
<dbReference type="InterPro" id="IPR036770">
    <property type="entry name" value="Ankyrin_rpt-contain_sf"/>
</dbReference>
<feature type="compositionally biased region" description="Acidic residues" evidence="11">
    <location>
        <begin position="484"/>
        <end position="498"/>
    </location>
</feature>
<dbReference type="SUPFAM" id="SSF57903">
    <property type="entry name" value="FYVE/PHD zinc finger"/>
    <property type="match status" value="1"/>
</dbReference>
<feature type="region of interest" description="Disordered" evidence="11">
    <location>
        <begin position="743"/>
        <end position="763"/>
    </location>
</feature>
<feature type="domain" description="CAP-Gly" evidence="14">
    <location>
        <begin position="308"/>
        <end position="350"/>
    </location>
</feature>
<feature type="compositionally biased region" description="Low complexity" evidence="11">
    <location>
        <begin position="367"/>
        <end position="382"/>
    </location>
</feature>
<keyword evidence="2" id="KW-0479">Metal-binding</keyword>
<feature type="region of interest" description="Disordered" evidence="11">
    <location>
        <begin position="687"/>
        <end position="720"/>
    </location>
</feature>
<dbReference type="SUPFAM" id="SSF74924">
    <property type="entry name" value="Cap-Gly domain"/>
    <property type="match status" value="3"/>
</dbReference>
<dbReference type="PROSITE" id="PS50088">
    <property type="entry name" value="ANK_REPEAT"/>
    <property type="match status" value="1"/>
</dbReference>
<feature type="region of interest" description="Disordered" evidence="11">
    <location>
        <begin position="482"/>
        <end position="554"/>
    </location>
</feature>
<protein>
    <submittedName>
        <fullName evidence="17">Uncharacterized protein</fullName>
    </submittedName>
</protein>
<evidence type="ECO:0000259" key="12">
    <source>
        <dbReference type="PROSITE" id="PS50014"/>
    </source>
</evidence>
<feature type="compositionally biased region" description="Basic and acidic residues" evidence="11">
    <location>
        <begin position="1608"/>
        <end position="1621"/>
    </location>
</feature>
<feature type="region of interest" description="Disordered" evidence="11">
    <location>
        <begin position="1565"/>
        <end position="1720"/>
    </location>
</feature>
<evidence type="ECO:0000256" key="1">
    <source>
        <dbReference type="ARBA" id="ARBA00004123"/>
    </source>
</evidence>
<dbReference type="SMART" id="SM01052">
    <property type="entry name" value="CAP_GLY"/>
    <property type="match status" value="3"/>
</dbReference>
<dbReference type="SMART" id="SM00248">
    <property type="entry name" value="ANK"/>
    <property type="match status" value="3"/>
</dbReference>
<dbReference type="Gene3D" id="1.25.40.20">
    <property type="entry name" value="Ankyrin repeat-containing domain"/>
    <property type="match status" value="1"/>
</dbReference>
<dbReference type="Pfam" id="PF00439">
    <property type="entry name" value="Bromodomain"/>
    <property type="match status" value="1"/>
</dbReference>
<feature type="region of interest" description="Disordered" evidence="11">
    <location>
        <begin position="1777"/>
        <end position="1807"/>
    </location>
</feature>
<dbReference type="PANTHER" id="PTHR13793:SF107">
    <property type="entry name" value="BROMODOMAIN-CONTAINING PROTEIN HOMOLOG"/>
    <property type="match status" value="1"/>
</dbReference>
<dbReference type="SMART" id="SM00249">
    <property type="entry name" value="PHD"/>
    <property type="match status" value="2"/>
</dbReference>
<feature type="compositionally biased region" description="Polar residues" evidence="11">
    <location>
        <begin position="500"/>
        <end position="530"/>
    </location>
</feature>
<feature type="domain" description="PHD-type" evidence="16">
    <location>
        <begin position="1097"/>
        <end position="1218"/>
    </location>
</feature>
<feature type="compositionally biased region" description="Low complexity" evidence="11">
    <location>
        <begin position="1682"/>
        <end position="1694"/>
    </location>
</feature>
<dbReference type="GO" id="GO:0005634">
    <property type="term" value="C:nucleus"/>
    <property type="evidence" value="ECO:0007669"/>
    <property type="project" value="UniProtKB-SubCell"/>
</dbReference>
<dbReference type="Pfam" id="PF01302">
    <property type="entry name" value="CAP_GLY"/>
    <property type="match status" value="3"/>
</dbReference>
<dbReference type="GO" id="GO:0008270">
    <property type="term" value="F:zinc ion binding"/>
    <property type="evidence" value="ECO:0007669"/>
    <property type="project" value="UniProtKB-KW"/>
</dbReference>
<keyword evidence="18" id="KW-1185">Reference proteome</keyword>
<evidence type="ECO:0000256" key="5">
    <source>
        <dbReference type="ARBA" id="ARBA00022833"/>
    </source>
</evidence>
<feature type="domain" description="CAP-Gly" evidence="14">
    <location>
        <begin position="432"/>
        <end position="474"/>
    </location>
</feature>
<feature type="domain" description="CAP-Gly" evidence="14">
    <location>
        <begin position="625"/>
        <end position="667"/>
    </location>
</feature>
<keyword evidence="8" id="KW-0040">ANK repeat</keyword>
<dbReference type="Gene3D" id="2.30.30.190">
    <property type="entry name" value="CAP Gly-rich-like domain"/>
    <property type="match status" value="3"/>
</dbReference>
<dbReference type="InterPro" id="IPR001965">
    <property type="entry name" value="Znf_PHD"/>
</dbReference>
<feature type="compositionally biased region" description="Basic residues" evidence="11">
    <location>
        <begin position="1638"/>
        <end position="1650"/>
    </location>
</feature>
<feature type="compositionally biased region" description="Low complexity" evidence="11">
    <location>
        <begin position="1777"/>
        <end position="1788"/>
    </location>
</feature>
<dbReference type="Pfam" id="PF00855">
    <property type="entry name" value="PWWP"/>
    <property type="match status" value="1"/>
</dbReference>
<feature type="compositionally biased region" description="Basic and acidic residues" evidence="11">
    <location>
        <begin position="878"/>
        <end position="888"/>
    </location>
</feature>
<dbReference type="Proteomes" id="UP000677054">
    <property type="component" value="Unassembled WGS sequence"/>
</dbReference>
<evidence type="ECO:0000256" key="11">
    <source>
        <dbReference type="SAM" id="MobiDB-lite"/>
    </source>
</evidence>
<evidence type="ECO:0000259" key="13">
    <source>
        <dbReference type="PROSITE" id="PS50016"/>
    </source>
</evidence>
<dbReference type="InterPro" id="IPR019542">
    <property type="entry name" value="Enhancer_polycomb-like_N"/>
</dbReference>
<dbReference type="Pfam" id="PF13832">
    <property type="entry name" value="zf-HC5HC2H_2"/>
    <property type="match status" value="1"/>
</dbReference>
<dbReference type="SUPFAM" id="SSF47370">
    <property type="entry name" value="Bromodomain"/>
    <property type="match status" value="1"/>
</dbReference>
<reference evidence="17" key="1">
    <citation type="submission" date="2020-11" db="EMBL/GenBank/DDBJ databases">
        <authorList>
            <person name="Tran Van P."/>
        </authorList>
    </citation>
    <scope>NUCLEOTIDE SEQUENCE</scope>
</reference>
<dbReference type="PANTHER" id="PTHR13793">
    <property type="entry name" value="PHD FINGER PROTEINS"/>
    <property type="match status" value="1"/>
</dbReference>
<feature type="compositionally biased region" description="Basic residues" evidence="11">
    <location>
        <begin position="894"/>
        <end position="916"/>
    </location>
</feature>
<name>A0A7R8XDD5_9CRUS</name>
<evidence type="ECO:0000259" key="16">
    <source>
        <dbReference type="PROSITE" id="PS51805"/>
    </source>
</evidence>
<dbReference type="InterPro" id="IPR000313">
    <property type="entry name" value="PWWP_dom"/>
</dbReference>
<feature type="region of interest" description="Disordered" evidence="11">
    <location>
        <begin position="875"/>
        <end position="939"/>
    </location>
</feature>
<keyword evidence="3" id="KW-0677">Repeat</keyword>
<dbReference type="Gene3D" id="1.20.920.10">
    <property type="entry name" value="Bromodomain-like"/>
    <property type="match status" value="1"/>
</dbReference>
<sequence length="1946" mass="216795">MCVSSMRWLQSLRSEKGDHGWYYPGVGGPRENPLTHPAVDAPLCEDCQGLQLTFFDPSCPGCRALLKSPATTIAHVFAILRQWVPQTQQNIQTLVDEVLRRGGHVDDRDSLTDMTLLQYACKAGASGVGDVTLATKVVGMLLSKGAEVSIRCRWTHMTALHYAAYFDVAPVLRLLLKASKGVDVDWRCGEYENGTALHITAGNLCLEAAKVLLEHGADLTATDDLGRTPLECVPEASTFDLIPDVQEVIGKMRRLLSPDCNGRNGHGTLTKQSFESISGRAVLQAMGLKVGDKVVVGGNKTGTLRYCGTTEFSTGIWAGVELDTAEGRNDGSVKGVMYFRCKPNHGLFAPLNRIARLGSPGSGSGTGFSRTASLRRSSRSLSKVNHPRIDTSKVTSKVASSTRKGDKEGIRVGDPVVVIGAGRRKGVVRFSGTVQFASGWWYGVELDRPEGRNDGSVQGIPYFSCPPNHGVFAPLARLAKLGGDGEEEEEEEESEFDSLDQGSMCTMSGRSSLIDSSSMSTNPYATLRRTSSMRHHKSAYRPPPPPSTTSTYASTYASTSTSTFSRSYSVRYPSSRNSGGGVQPPWQSVPLEPEKPRRRKDKDHWLSLGMNVLFNHEVGVIRWLGRVDFADGIWLGLELRGRKGKHDGAVDGKRYFTCKPGHGIFVRPSNVTVRGINGAKLRGNGGTDIAGCHEKTRDATQSKGEDRNGTDGEGTLVTSSGRLRNLNNRLVIAKQLRLDRNRSHVELRSDDRNGASDNPEPQLNSVMVDINARTGGISHATQNQPNLVLIHWLQVRFKCGSDIMPSRKNKKIPKYNVQPTAEELKEAEEAVKVKYSDSQKVFIELDIDGERASIDLEEGIPLVKKEEFVSPLNDLVDGETKSTREKPLSDASRAKGKSSAKRSKSKTPSKSKSKKSVKTDENSKAGCSPDSKKGEELQPKASVLPEALVKLIDDYDIEDAPARPISYYRFIEKLADELDEEVEYDMDEEDCAWLQLMNSRREAEAAPPVTMENFELLMDRLEKESYFQMQFSGKEHGVPIDDDAICCICMDGECENTNVILFCDMCNLAVHQECYGVPYIPEGQWLCRRCLQSPSRGVDCALCPNSGGAFKQTTDGRWAHVVCAIWIPEVHFSNTVFLEPIDNIQNIPAARWRLTCYICRRRGVGACIQCQKSNCYTAFHVTCAQQAGLHMKIDAAREHVGNVLVPSVKKSAYCDAHTPQDSDCKPQVNTVKREEKKHKGKRSGAPMVISIPTLPPERIQQIASVVTFSKKSQFMQRLMAYWMLKRQSRNGVPLLRRLQSMHPSRNSRLLEGIPDEKTQAMFKQLREWQQLRQDLERARLLCELVRKREKTKRELMAVRERELTLRLTPLNCILHQVLDALQERDTQEIFAEPVDTEEVTDYLDVITHPMDFSTMRKKVDNCQYARVEDFESDFSLMIRNCLTYNSKDTVFYKAGVRMRDLGGGILRQANRDLEASGFDPGTGLVREETGVNREDDDDDDDCDVIAILYGEDRKQLPLRRQLDLLLEAKDRISWIPHAATRAKRMKAVKLEIVKVRRKLALETASDSDNEVGEVKEPKTCEDAEDVTPRKSKRSRAPSKVETNGPENTKQDEGKNPANKEESVEDGDDEEDGEVQKTGPRRRQSSGRGKRKREEKESEIEKEKDRPLAGVNRRTAVLFAKKASALNANSHNNSNGGTNHDVPPPAEPEPKPKSPEKRGKKALFMEVLKELDCNNDRTLDPVEVALPSVTDKESFLHYRNAGTVSDDEDVRSEIGSCSSCSTYSSSCENSEADSQTDSDAYASDSENKRKPVEPLDMVWAKCRGYPWYPALIINPSMPRTGYYHNGVPIPVPPEDVLALSKTHEEPRFLVLFFDNKRTWQWLPRTKLEPLGEDPAVDKAKLKESKKASERKAVRKAYERAVVHHYQVTTGSSMEIPLDSQSEGIGRS</sequence>
<dbReference type="PROSITE" id="PS50812">
    <property type="entry name" value="PWWP"/>
    <property type="match status" value="1"/>
</dbReference>
<dbReference type="SUPFAM" id="SSF63748">
    <property type="entry name" value="Tudor/PWWP/MBT"/>
    <property type="match status" value="1"/>
</dbReference>
<feature type="domain" description="PWWP" evidence="15">
    <location>
        <begin position="1813"/>
        <end position="1892"/>
    </location>
</feature>
<dbReference type="PROSITE" id="PS50245">
    <property type="entry name" value="CAP_GLY_2"/>
    <property type="match status" value="3"/>
</dbReference>
<feature type="compositionally biased region" description="Basic and acidic residues" evidence="11">
    <location>
        <begin position="1572"/>
        <end position="1581"/>
    </location>
</feature>
<dbReference type="Pfam" id="PF13831">
    <property type="entry name" value="PHD_2"/>
    <property type="match status" value="1"/>
</dbReference>
<dbReference type="CDD" id="cd15572">
    <property type="entry name" value="PHD_BRPF"/>
    <property type="match status" value="1"/>
</dbReference>
<dbReference type="InterPro" id="IPR019787">
    <property type="entry name" value="Znf_PHD-finger"/>
</dbReference>
<dbReference type="CDD" id="cd15670">
    <property type="entry name" value="ePHD_BRPF"/>
    <property type="match status" value="1"/>
</dbReference>
<keyword evidence="4 10" id="KW-0863">Zinc-finger</keyword>
<dbReference type="SMART" id="SM00297">
    <property type="entry name" value="BROMO"/>
    <property type="match status" value="1"/>
</dbReference>
<dbReference type="InterPro" id="IPR000938">
    <property type="entry name" value="CAP-Gly_domain"/>
</dbReference>
<feature type="compositionally biased region" description="Basic and acidic residues" evidence="11">
    <location>
        <begin position="743"/>
        <end position="754"/>
    </location>
</feature>
<dbReference type="InterPro" id="IPR002110">
    <property type="entry name" value="Ankyrin_rpt"/>
</dbReference>
<dbReference type="FunFam" id="2.30.30.140:FF:000008">
    <property type="entry name" value="Bromodomain containing 1, isoform CRA_b"/>
    <property type="match status" value="1"/>
</dbReference>
<dbReference type="PRINTS" id="PR00503">
    <property type="entry name" value="BROMODOMAIN"/>
</dbReference>
<gene>
    <name evidence="17" type="ORF">DSTB1V02_LOCUS5004</name>
</gene>
<accession>A0A7R8XDD5</accession>
<dbReference type="InterPro" id="IPR013083">
    <property type="entry name" value="Znf_RING/FYVE/PHD"/>
</dbReference>
<dbReference type="InterPro" id="IPR001487">
    <property type="entry name" value="Bromodomain"/>
</dbReference>
<comment type="subcellular location">
    <subcellularLocation>
        <location evidence="1">Nucleus</location>
    </subcellularLocation>
</comment>
<dbReference type="InterPro" id="IPR050701">
    <property type="entry name" value="Histone_Mod_Regulator"/>
</dbReference>
<dbReference type="PROSITE" id="PS01359">
    <property type="entry name" value="ZF_PHD_1"/>
    <property type="match status" value="1"/>
</dbReference>
<feature type="domain" description="Bromo" evidence="12">
    <location>
        <begin position="1382"/>
        <end position="1452"/>
    </location>
</feature>
<evidence type="ECO:0000256" key="10">
    <source>
        <dbReference type="PROSITE-ProRule" id="PRU00146"/>
    </source>
</evidence>
<dbReference type="EMBL" id="CAJPEV010000784">
    <property type="protein sequence ID" value="CAG0888530.1"/>
    <property type="molecule type" value="Genomic_DNA"/>
</dbReference>
<feature type="compositionally biased region" description="Basic and acidic residues" evidence="11">
    <location>
        <begin position="1707"/>
        <end position="1716"/>
    </location>
</feature>
<dbReference type="InterPro" id="IPR036427">
    <property type="entry name" value="Bromodomain-like_sf"/>
</dbReference>
<dbReference type="Pfam" id="PF10513">
    <property type="entry name" value="EPL1"/>
    <property type="match status" value="1"/>
</dbReference>
<dbReference type="Gene3D" id="3.30.40.10">
    <property type="entry name" value="Zinc/RING finger domain, C3HC4 (zinc finger)"/>
    <property type="match status" value="2"/>
</dbReference>
<dbReference type="GO" id="GO:0006357">
    <property type="term" value="P:regulation of transcription by RNA polymerase II"/>
    <property type="evidence" value="ECO:0007669"/>
    <property type="project" value="TreeGrafter"/>
</dbReference>
<evidence type="ECO:0000313" key="17">
    <source>
        <dbReference type="EMBL" id="CAD7245128.1"/>
    </source>
</evidence>
<dbReference type="PROSITE" id="PS50297">
    <property type="entry name" value="ANK_REP_REGION"/>
    <property type="match status" value="1"/>
</dbReference>
<dbReference type="PROSITE" id="PS50014">
    <property type="entry name" value="BROMODOMAIN_2"/>
    <property type="match status" value="1"/>
</dbReference>
<keyword evidence="7" id="KW-0539">Nucleus</keyword>
<dbReference type="InterPro" id="IPR036859">
    <property type="entry name" value="CAP-Gly_dom_sf"/>
</dbReference>
<feature type="compositionally biased region" description="Basic and acidic residues" evidence="11">
    <location>
        <begin position="1651"/>
        <end position="1666"/>
    </location>
</feature>
<dbReference type="InterPro" id="IPR011011">
    <property type="entry name" value="Znf_FYVE_PHD"/>
</dbReference>
<feature type="region of interest" description="Disordered" evidence="11">
    <location>
        <begin position="1477"/>
        <end position="1498"/>
    </location>
</feature>
<evidence type="ECO:0000259" key="14">
    <source>
        <dbReference type="PROSITE" id="PS50245"/>
    </source>
</evidence>
<dbReference type="InterPro" id="IPR019786">
    <property type="entry name" value="Zinc_finger_PHD-type_CS"/>
</dbReference>
<evidence type="ECO:0000256" key="6">
    <source>
        <dbReference type="ARBA" id="ARBA00023117"/>
    </source>
</evidence>